<dbReference type="SUPFAM" id="SSF52540">
    <property type="entry name" value="P-loop containing nucleoside triphosphate hydrolases"/>
    <property type="match status" value="1"/>
</dbReference>
<protein>
    <recommendedName>
        <fullName evidence="3">ATP-dependent DNA helicase</fullName>
    </recommendedName>
</protein>
<keyword evidence="2" id="KW-1185">Reference proteome</keyword>
<dbReference type="Gene3D" id="3.40.50.300">
    <property type="entry name" value="P-loop containing nucleotide triphosphate hydrolases"/>
    <property type="match status" value="1"/>
</dbReference>
<sequence>MIKSVCSITQTINALDYDKNPETGRLKGREVPYETSHDFLPAHLVIGPKARVMLLRNIDLACGLVNRAMGIVTEVLPPKQGSSSPEGVMILFDNSKINQNKQQSGSKHQATKITMFEENLAKNAVRHQFPIQLAWACTIHKVQGLTTDKAVVSLKHIFAAGMSYVALSRVTSMAGLVITDFDEKHIYCNEQICKALKQMPQFLTVKSRPILENEMVIVLHNIQGLIPHINDIRANTDISTANFICLTETWLEKKTVLPSLEGFNFIHKDRYSSYPSEKAEFQELQRKKHGGVGIYVGNHQQFCQVTHGSMNIECLVVYIKEINTNLVLVYKPETYTTSLFLEELYQVLISVPHQDVNTSTIVLGDFNQDILKTHSSINDFMAKQGFAQIVSEPTKQQMETHLLTMYTSMAIYKFL</sequence>
<proteinExistence type="predicted"/>
<dbReference type="CDD" id="cd18809">
    <property type="entry name" value="SF1_C_RecD"/>
    <property type="match status" value="1"/>
</dbReference>
<evidence type="ECO:0008006" key="3">
    <source>
        <dbReference type="Google" id="ProtNLM"/>
    </source>
</evidence>
<dbReference type="OrthoDB" id="416437at2759"/>
<dbReference type="InterPro" id="IPR051055">
    <property type="entry name" value="PIF1_helicase"/>
</dbReference>
<dbReference type="AlphaFoldDB" id="A0A8B6C7P7"/>
<dbReference type="Gene3D" id="3.60.10.10">
    <property type="entry name" value="Endonuclease/exonuclease/phosphatase"/>
    <property type="match status" value="1"/>
</dbReference>
<comment type="caution">
    <text evidence="1">The sequence shown here is derived from an EMBL/GenBank/DDBJ whole genome shotgun (WGS) entry which is preliminary data.</text>
</comment>
<dbReference type="InterPro" id="IPR036691">
    <property type="entry name" value="Endo/exonu/phosph_ase_sf"/>
</dbReference>
<reference evidence="1" key="1">
    <citation type="submission" date="2018-11" db="EMBL/GenBank/DDBJ databases">
        <authorList>
            <person name="Alioto T."/>
            <person name="Alioto T."/>
        </authorList>
    </citation>
    <scope>NUCLEOTIDE SEQUENCE</scope>
</reference>
<name>A0A8B6C7P7_MYTGA</name>
<dbReference type="PANTHER" id="PTHR47642">
    <property type="entry name" value="ATP-DEPENDENT DNA HELICASE"/>
    <property type="match status" value="1"/>
</dbReference>
<dbReference type="Proteomes" id="UP000596742">
    <property type="component" value="Unassembled WGS sequence"/>
</dbReference>
<evidence type="ECO:0000313" key="2">
    <source>
        <dbReference type="Proteomes" id="UP000596742"/>
    </source>
</evidence>
<evidence type="ECO:0000313" key="1">
    <source>
        <dbReference type="EMBL" id="VDI00709.1"/>
    </source>
</evidence>
<gene>
    <name evidence="1" type="ORF">MGAL_10B044734</name>
</gene>
<dbReference type="SUPFAM" id="SSF56219">
    <property type="entry name" value="DNase I-like"/>
    <property type="match status" value="1"/>
</dbReference>
<dbReference type="InterPro" id="IPR027417">
    <property type="entry name" value="P-loop_NTPase"/>
</dbReference>
<dbReference type="EMBL" id="UYJE01001267">
    <property type="protein sequence ID" value="VDI00709.1"/>
    <property type="molecule type" value="Genomic_DNA"/>
</dbReference>
<dbReference type="PANTHER" id="PTHR47642:SF3">
    <property type="entry name" value="ATP-DEPENDENT DNA HELICASE"/>
    <property type="match status" value="1"/>
</dbReference>
<organism evidence="1 2">
    <name type="scientific">Mytilus galloprovincialis</name>
    <name type="common">Mediterranean mussel</name>
    <dbReference type="NCBI Taxonomy" id="29158"/>
    <lineage>
        <taxon>Eukaryota</taxon>
        <taxon>Metazoa</taxon>
        <taxon>Spiralia</taxon>
        <taxon>Lophotrochozoa</taxon>
        <taxon>Mollusca</taxon>
        <taxon>Bivalvia</taxon>
        <taxon>Autobranchia</taxon>
        <taxon>Pteriomorphia</taxon>
        <taxon>Mytilida</taxon>
        <taxon>Mytiloidea</taxon>
        <taxon>Mytilidae</taxon>
        <taxon>Mytilinae</taxon>
        <taxon>Mytilus</taxon>
    </lineage>
</organism>
<accession>A0A8B6C7P7</accession>